<evidence type="ECO:0000313" key="3">
    <source>
        <dbReference type="Proteomes" id="UP001057025"/>
    </source>
</evidence>
<protein>
    <submittedName>
        <fullName evidence="2">Uncharacterized protein</fullName>
    </submittedName>
</protein>
<reference evidence="2" key="1">
    <citation type="submission" date="2022-05" db="EMBL/GenBank/DDBJ databases">
        <authorList>
            <person name="Oliphant S.A."/>
            <person name="Watson-Haigh N.S."/>
            <person name="Sumby K.M."/>
            <person name="Gardner J.M."/>
            <person name="Jiranek V."/>
        </authorList>
    </citation>
    <scope>NUCLEOTIDE SEQUENCE</scope>
    <source>
        <strain evidence="2">KI11_C11</strain>
    </source>
</reference>
<accession>A0ABY5BSU3</accession>
<gene>
    <name evidence="2" type="ORF">M3M39_01550</name>
</gene>
<dbReference type="RefSeq" id="WP_252797479.1">
    <property type="nucleotide sequence ID" value="NZ_CP097118.1"/>
</dbReference>
<keyword evidence="1" id="KW-0812">Transmembrane</keyword>
<feature type="transmembrane region" description="Helical" evidence="1">
    <location>
        <begin position="7"/>
        <end position="28"/>
    </location>
</feature>
<dbReference type="Proteomes" id="UP001057025">
    <property type="component" value="Chromosome"/>
</dbReference>
<name>A0ABY5BSU3_9LACO</name>
<sequence length="65" mass="7415">MQTIKKIGWPIVQMIASLIAIWLSISAICYKNDPMILRVIYIIGLIFFICCAVKSIWALKETLKS</sequence>
<keyword evidence="3" id="KW-1185">Reference proteome</keyword>
<evidence type="ECO:0000256" key="1">
    <source>
        <dbReference type="SAM" id="Phobius"/>
    </source>
</evidence>
<dbReference type="EMBL" id="CP097118">
    <property type="protein sequence ID" value="USS88193.1"/>
    <property type="molecule type" value="Genomic_DNA"/>
</dbReference>
<keyword evidence="1" id="KW-0472">Membrane</keyword>
<organism evidence="2 3">
    <name type="scientific">Fructilactobacillus hinvesii</name>
    <dbReference type="NCBI Taxonomy" id="2940300"/>
    <lineage>
        <taxon>Bacteria</taxon>
        <taxon>Bacillati</taxon>
        <taxon>Bacillota</taxon>
        <taxon>Bacilli</taxon>
        <taxon>Lactobacillales</taxon>
        <taxon>Lactobacillaceae</taxon>
        <taxon>Fructilactobacillus</taxon>
    </lineage>
</organism>
<feature type="transmembrane region" description="Helical" evidence="1">
    <location>
        <begin position="40"/>
        <end position="59"/>
    </location>
</feature>
<proteinExistence type="predicted"/>
<keyword evidence="1" id="KW-1133">Transmembrane helix</keyword>
<evidence type="ECO:0000313" key="2">
    <source>
        <dbReference type="EMBL" id="USS88193.1"/>
    </source>
</evidence>